<comment type="similarity">
    <text evidence="1">Belongs to the choline/ethanolamine kinase family.</text>
</comment>
<feature type="compositionally biased region" description="Polar residues" evidence="3">
    <location>
        <begin position="574"/>
        <end position="583"/>
    </location>
</feature>
<dbReference type="Gene3D" id="3.30.200.20">
    <property type="entry name" value="Phosphorylase Kinase, domain 1"/>
    <property type="match status" value="1"/>
</dbReference>
<evidence type="ECO:0000313" key="4">
    <source>
        <dbReference type="EMBL" id="DAZ92517.1"/>
    </source>
</evidence>
<feature type="region of interest" description="Disordered" evidence="3">
    <location>
        <begin position="435"/>
        <end position="482"/>
    </location>
</feature>
<feature type="region of interest" description="Disordered" evidence="3">
    <location>
        <begin position="398"/>
        <end position="423"/>
    </location>
</feature>
<dbReference type="SUPFAM" id="SSF56112">
    <property type="entry name" value="Protein kinase-like (PK-like)"/>
    <property type="match status" value="1"/>
</dbReference>
<dbReference type="EMBL" id="DAKRPA010000435">
    <property type="protein sequence ID" value="DAZ92517.1"/>
    <property type="molecule type" value="Genomic_DNA"/>
</dbReference>
<dbReference type="SUPFAM" id="SSF48403">
    <property type="entry name" value="Ankyrin repeat"/>
    <property type="match status" value="1"/>
</dbReference>
<organism evidence="4 5">
    <name type="scientific">Lagenidium giganteum</name>
    <dbReference type="NCBI Taxonomy" id="4803"/>
    <lineage>
        <taxon>Eukaryota</taxon>
        <taxon>Sar</taxon>
        <taxon>Stramenopiles</taxon>
        <taxon>Oomycota</taxon>
        <taxon>Peronosporomycetes</taxon>
        <taxon>Pythiales</taxon>
        <taxon>Pythiaceae</taxon>
    </lineage>
</organism>
<feature type="compositionally biased region" description="Basic and acidic residues" evidence="3">
    <location>
        <begin position="1200"/>
        <end position="1212"/>
    </location>
</feature>
<dbReference type="SMART" id="SM00248">
    <property type="entry name" value="ANK"/>
    <property type="match status" value="3"/>
</dbReference>
<feature type="region of interest" description="Disordered" evidence="3">
    <location>
        <begin position="1200"/>
        <end position="1223"/>
    </location>
</feature>
<feature type="repeat" description="ANK" evidence="2">
    <location>
        <begin position="1592"/>
        <end position="1624"/>
    </location>
</feature>
<reference evidence="4" key="2">
    <citation type="journal article" date="2023" name="Microbiol Resour">
        <title>Decontamination and Annotation of the Draft Genome Sequence of the Oomycete Lagenidium giganteum ARSEF 373.</title>
        <authorList>
            <person name="Morgan W.R."/>
            <person name="Tartar A."/>
        </authorList>
    </citation>
    <scope>NUCLEOTIDE SEQUENCE</scope>
    <source>
        <strain evidence="4">ARSEF 373</strain>
    </source>
</reference>
<reference evidence="4" key="1">
    <citation type="submission" date="2022-11" db="EMBL/GenBank/DDBJ databases">
        <authorList>
            <person name="Morgan W.R."/>
            <person name="Tartar A."/>
        </authorList>
    </citation>
    <scope>NUCLEOTIDE SEQUENCE</scope>
    <source>
        <strain evidence="4">ARSEF 373</strain>
    </source>
</reference>
<dbReference type="GO" id="GO:0006646">
    <property type="term" value="P:phosphatidylethanolamine biosynthetic process"/>
    <property type="evidence" value="ECO:0007669"/>
    <property type="project" value="TreeGrafter"/>
</dbReference>
<feature type="region of interest" description="Disordered" evidence="3">
    <location>
        <begin position="1369"/>
        <end position="1391"/>
    </location>
</feature>
<dbReference type="Proteomes" id="UP001146120">
    <property type="component" value="Unassembled WGS sequence"/>
</dbReference>
<dbReference type="PANTHER" id="PTHR22603">
    <property type="entry name" value="CHOLINE/ETHANOALAMINE KINASE"/>
    <property type="match status" value="1"/>
</dbReference>
<dbReference type="GO" id="GO:0004103">
    <property type="term" value="F:choline kinase activity"/>
    <property type="evidence" value="ECO:0007669"/>
    <property type="project" value="TreeGrafter"/>
</dbReference>
<evidence type="ECO:0000256" key="3">
    <source>
        <dbReference type="SAM" id="MobiDB-lite"/>
    </source>
</evidence>
<dbReference type="Gene3D" id="3.90.1200.10">
    <property type="match status" value="1"/>
</dbReference>
<feature type="region of interest" description="Disordered" evidence="3">
    <location>
        <begin position="554"/>
        <end position="583"/>
    </location>
</feature>
<feature type="region of interest" description="Disordered" evidence="3">
    <location>
        <begin position="1281"/>
        <end position="1329"/>
    </location>
</feature>
<evidence type="ECO:0008006" key="6">
    <source>
        <dbReference type="Google" id="ProtNLM"/>
    </source>
</evidence>
<evidence type="ECO:0000256" key="2">
    <source>
        <dbReference type="PROSITE-ProRule" id="PRU00023"/>
    </source>
</evidence>
<dbReference type="PANTHER" id="PTHR22603:SF93">
    <property type="entry name" value="RE24176P"/>
    <property type="match status" value="1"/>
</dbReference>
<protein>
    <recommendedName>
        <fullName evidence="6">Choline kinase</fullName>
    </recommendedName>
</protein>
<dbReference type="Pfam" id="PF12796">
    <property type="entry name" value="Ank_2"/>
    <property type="match status" value="1"/>
</dbReference>
<dbReference type="GO" id="GO:0004305">
    <property type="term" value="F:ethanolamine kinase activity"/>
    <property type="evidence" value="ECO:0007669"/>
    <property type="project" value="TreeGrafter"/>
</dbReference>
<feature type="compositionally biased region" description="Low complexity" evidence="3">
    <location>
        <begin position="1297"/>
        <end position="1329"/>
    </location>
</feature>
<dbReference type="InterPro" id="IPR002110">
    <property type="entry name" value="Ankyrin_rpt"/>
</dbReference>
<accession>A0AAV2YGG8</accession>
<evidence type="ECO:0000256" key="1">
    <source>
        <dbReference type="ARBA" id="ARBA00038211"/>
    </source>
</evidence>
<feature type="compositionally biased region" description="Low complexity" evidence="3">
    <location>
        <begin position="403"/>
        <end position="419"/>
    </location>
</feature>
<feature type="repeat" description="ANK" evidence="2">
    <location>
        <begin position="1625"/>
        <end position="1657"/>
    </location>
</feature>
<feature type="compositionally biased region" description="Acidic residues" evidence="3">
    <location>
        <begin position="1283"/>
        <end position="1293"/>
    </location>
</feature>
<dbReference type="InterPro" id="IPR036770">
    <property type="entry name" value="Ankyrin_rpt-contain_sf"/>
</dbReference>
<name>A0AAV2YGG8_9STRA</name>
<keyword evidence="2" id="KW-0040">ANK repeat</keyword>
<dbReference type="CDD" id="cd05157">
    <property type="entry name" value="ETNK_euk"/>
    <property type="match status" value="1"/>
</dbReference>
<comment type="caution">
    <text evidence="4">The sequence shown here is derived from an EMBL/GenBank/DDBJ whole genome shotgun (WGS) entry which is preliminary data.</text>
</comment>
<evidence type="ECO:0000313" key="5">
    <source>
        <dbReference type="Proteomes" id="UP001146120"/>
    </source>
</evidence>
<dbReference type="GO" id="GO:0005737">
    <property type="term" value="C:cytoplasm"/>
    <property type="evidence" value="ECO:0007669"/>
    <property type="project" value="TreeGrafter"/>
</dbReference>
<gene>
    <name evidence="4" type="ORF">N0F65_012747</name>
</gene>
<sequence length="1674" mass="185509">MAKSSTAVTVGPYLAAAAKLEKEKQLLHESIVSALSQCTPGWSDVKTETVDVRSIGGAMTNLIFTVSKPEGENDDVLVRIYGEGTESFFSRSDEIRLFQLLSEKNIGVALLGEFANGRVEKFIDGKTFSSKDMRKPELVTAVAKKMRQFHEIEIDIERDPRCVSEIYHLLKVAREKCVGPKFDGVIDLDQYERDIKELEKLLEQVPSKLTLCHNDLQYGNIMKVGDSVVLIDFEYSSYNPRGFDLGNHFCEWAYDYHKTINPHLGDFTKYPTVEQQQLFCRAYLAGDSNEPVSDEAVEQLRLEANTYGQASHLFWGLWGYIQASQSEIDFDFLAYGQCRYDAFKSRETNLGGSLAAVAAPMDDLNQFLNNVEASARRILKQQNKKQQEQLARDRVALAHGKAPSNSTSSGQGNSSGSPTKAASRDELRATYGSGGTLIIDAPVSPTTPGPQSPSRRSESESDPAVSSNGSVLPRIVQPLTNTNEPFRPMGGTSFAGGSAAAFASASPLPTIDKKKAQANKAQQALEAAKKINREKRVSSSLKLLDSPLYKSLQKAKPDPGFGGNHSDLAAVPSGGNNNAESTTKSIKKAIRDVDNVSLLLKKMGLRHAASPTRRPDHAVEKRMCNACWAEPTKLTGCEHHARMMPHGHSVDPAVVLRALELQGPTSWLSDDLFVKYRSEKNREQLWLAYLRLKEEQMELEQRGESDAHVDARLKVLPLVTRHPIYAKHYTQIDLENLRTLAATRKRNLAKTFIFDVNHIWLTNLDHFNTRLLTLKQILGADGTEADGGDGSAGHDEDADNPMSLRDRRDEAAIHQGYSQIPSISSARALQNAIFPEIDPLQASYSLHRQISRSKGISVNTGASALPNAAPTATSPTAARRKRVTKPPFYPLTLLVCGHWKPTSNGEKDTLELVPGVAIIGKSHALWWAYEHDNGVDYTKAVAMYARGQKLSSSNAILVTMSLALDAPILSPLWFAWHVGSKTPPPVLEQSLMVQAFPTHPPRLMVFAFQALLQAPLQTRLDALLPCTLLVLNGIAGPEDHVLGLDEPYGHRRFCPEHIKDAFRQWWLINDAVPPNYDVELQPCSVQVAQPNSTGVCGRFIWHSSDVMDQQLCRRRLEKDFMYMVQNRKPNGANDPLYFSVSMRHEVMLAVSAARLSSWLAILAERQRIKDYEAKLLEIEQKIEAGRLVLEAKRDEQQRLEKELAGADAKRTNELTGSDGKLPEPTLQEWQARLKQSVVKSEQGDWQQREIKADGADVVFYYSLNEALPTNHRFVWEKPMGWQDESEEEKEEKDEMNAEAADGALTSRSTSSSGSSVSSRSSLSDISTQRDASKQEIARIAAALLEDQQFLAMLREKLGVHVAAAKALGEPKSLHGPGDQAGGTGNDEDNDDAAQIDLRDQMILLTEEQDHAKASMMAAKMAKLQLAPHNPKTKPVVPGEGWKRLKATQLPRNFARLVYSEHTEGPRSAFINQTNQSTPVGMIDPGESSEYDQPEFVPELRAQFIPRPSADLQERKLLWAEAERARLAALGGEHAAKAAQSAKDALFEKDPREAEMTLEQQTNKAVLCARNNNLEGLEAALDDGVDVNARDQHGNTLFILVCQQGNKRLAKFLMRRHADMNLQNMNGNTALHYLHEYKHIELADYLKSKGANDMVQNSAGLTCYEGLSTDELAAI</sequence>
<proteinExistence type="inferred from homology"/>
<dbReference type="Pfam" id="PF01633">
    <property type="entry name" value="Choline_kinase"/>
    <property type="match status" value="1"/>
</dbReference>
<dbReference type="InterPro" id="IPR011009">
    <property type="entry name" value="Kinase-like_dom_sf"/>
</dbReference>
<dbReference type="PROSITE" id="PS50088">
    <property type="entry name" value="ANK_REPEAT"/>
    <property type="match status" value="2"/>
</dbReference>
<keyword evidence="5" id="KW-1185">Reference proteome</keyword>
<dbReference type="Gene3D" id="1.25.40.20">
    <property type="entry name" value="Ankyrin repeat-containing domain"/>
    <property type="match status" value="1"/>
</dbReference>